<comment type="caution">
    <text evidence="2">The sequence shown here is derived from an EMBL/GenBank/DDBJ whole genome shotgun (WGS) entry which is preliminary data.</text>
</comment>
<reference evidence="3" key="1">
    <citation type="journal article" date="2019" name="Int. J. Syst. Evol. Microbiol.">
        <title>The Global Catalogue of Microorganisms (GCM) 10K type strain sequencing project: providing services to taxonomists for standard genome sequencing and annotation.</title>
        <authorList>
            <consortium name="The Broad Institute Genomics Platform"/>
            <consortium name="The Broad Institute Genome Sequencing Center for Infectious Disease"/>
            <person name="Wu L."/>
            <person name="Ma J."/>
        </authorList>
    </citation>
    <scope>NUCLEOTIDE SEQUENCE [LARGE SCALE GENOMIC DNA]</scope>
    <source>
        <strain evidence="3">NBRC 108730</strain>
    </source>
</reference>
<dbReference type="SUPFAM" id="SSF56176">
    <property type="entry name" value="FAD-binding/transporter-associated domain-like"/>
    <property type="match status" value="1"/>
</dbReference>
<dbReference type="Gene3D" id="3.30.465.10">
    <property type="match status" value="1"/>
</dbReference>
<name>A0ABQ6JED6_9ACTN</name>
<evidence type="ECO:0000313" key="2">
    <source>
        <dbReference type="EMBL" id="GMA86152.1"/>
    </source>
</evidence>
<keyword evidence="3" id="KW-1185">Reference proteome</keyword>
<dbReference type="InterPro" id="IPR016169">
    <property type="entry name" value="FAD-bd_PCMH_sub2"/>
</dbReference>
<dbReference type="PANTHER" id="PTHR42934">
    <property type="entry name" value="GLYCOLATE OXIDASE SUBUNIT GLCD"/>
    <property type="match status" value="1"/>
</dbReference>
<feature type="compositionally biased region" description="Basic residues" evidence="1">
    <location>
        <begin position="93"/>
        <end position="112"/>
    </location>
</feature>
<dbReference type="EMBL" id="BSUZ01000001">
    <property type="protein sequence ID" value="GMA86152.1"/>
    <property type="molecule type" value="Genomic_DNA"/>
</dbReference>
<dbReference type="PANTHER" id="PTHR42934:SF1">
    <property type="entry name" value="GLYCOLATE OXIDASE SUBUNIT GLCD"/>
    <property type="match status" value="1"/>
</dbReference>
<evidence type="ECO:0008006" key="4">
    <source>
        <dbReference type="Google" id="ProtNLM"/>
    </source>
</evidence>
<organism evidence="2 3">
    <name type="scientific">Angustibacter aerolatus</name>
    <dbReference type="NCBI Taxonomy" id="1162965"/>
    <lineage>
        <taxon>Bacteria</taxon>
        <taxon>Bacillati</taxon>
        <taxon>Actinomycetota</taxon>
        <taxon>Actinomycetes</taxon>
        <taxon>Kineosporiales</taxon>
        <taxon>Kineosporiaceae</taxon>
    </lineage>
</organism>
<evidence type="ECO:0000256" key="1">
    <source>
        <dbReference type="SAM" id="MobiDB-lite"/>
    </source>
</evidence>
<dbReference type="InterPro" id="IPR036318">
    <property type="entry name" value="FAD-bd_PCMH-like_sf"/>
</dbReference>
<sequence>MRLGRRTAKGVAGYDLVGLMVGSEGTLGVVTEVTVRLRPARAPERTVAGYFDDVVAAGRAVAEVGRRGITPSALEPGRRRVPAGGRRVEAHGSRGRRRGGAARAHRHPGRRG</sequence>
<gene>
    <name evidence="2" type="ORF">GCM10025868_14020</name>
</gene>
<evidence type="ECO:0000313" key="3">
    <source>
        <dbReference type="Proteomes" id="UP001157017"/>
    </source>
</evidence>
<feature type="region of interest" description="Disordered" evidence="1">
    <location>
        <begin position="71"/>
        <end position="112"/>
    </location>
</feature>
<proteinExistence type="predicted"/>
<protein>
    <recommendedName>
        <fullName evidence="4">FAD-binding PCMH-type domain-containing protein</fullName>
    </recommendedName>
</protein>
<accession>A0ABQ6JED6</accession>
<dbReference type="InterPro" id="IPR051914">
    <property type="entry name" value="FAD-linked_OxidoTrans_Type4"/>
</dbReference>
<dbReference type="Proteomes" id="UP001157017">
    <property type="component" value="Unassembled WGS sequence"/>
</dbReference>